<feature type="compositionally biased region" description="Polar residues" evidence="1">
    <location>
        <begin position="117"/>
        <end position="126"/>
    </location>
</feature>
<keyword evidence="3" id="KW-1185">Reference proteome</keyword>
<comment type="caution">
    <text evidence="2">The sequence shown here is derived from an EMBL/GenBank/DDBJ whole genome shotgun (WGS) entry which is preliminary data.</text>
</comment>
<reference evidence="2" key="1">
    <citation type="journal article" date="2023" name="IScience">
        <title>Live-bearing cockroach genome reveals convergent evolutionary mechanisms linked to viviparity in insects and beyond.</title>
        <authorList>
            <person name="Fouks B."/>
            <person name="Harrison M.C."/>
            <person name="Mikhailova A.A."/>
            <person name="Marchal E."/>
            <person name="English S."/>
            <person name="Carruthers M."/>
            <person name="Jennings E.C."/>
            <person name="Chiamaka E.L."/>
            <person name="Frigard R.A."/>
            <person name="Pippel M."/>
            <person name="Attardo G.M."/>
            <person name="Benoit J.B."/>
            <person name="Bornberg-Bauer E."/>
            <person name="Tobe S.S."/>
        </authorList>
    </citation>
    <scope>NUCLEOTIDE SEQUENCE</scope>
    <source>
        <strain evidence="2">Stay&amp;Tobe</strain>
    </source>
</reference>
<feature type="compositionally biased region" description="Basic residues" evidence="1">
    <location>
        <begin position="62"/>
        <end position="74"/>
    </location>
</feature>
<dbReference type="Proteomes" id="UP001233999">
    <property type="component" value="Unassembled WGS sequence"/>
</dbReference>
<feature type="non-terminal residue" evidence="2">
    <location>
        <position position="1"/>
    </location>
</feature>
<feature type="compositionally biased region" description="Polar residues" evidence="1">
    <location>
        <begin position="94"/>
        <end position="103"/>
    </location>
</feature>
<feature type="region of interest" description="Disordered" evidence="1">
    <location>
        <begin position="1"/>
        <end position="126"/>
    </location>
</feature>
<dbReference type="EMBL" id="JASPKZ010000419">
    <property type="protein sequence ID" value="KAJ9600447.1"/>
    <property type="molecule type" value="Genomic_DNA"/>
</dbReference>
<reference evidence="2" key="2">
    <citation type="submission" date="2023-05" db="EMBL/GenBank/DDBJ databases">
        <authorList>
            <person name="Fouks B."/>
        </authorList>
    </citation>
    <scope>NUCLEOTIDE SEQUENCE</scope>
    <source>
        <strain evidence="2">Stay&amp;Tobe</strain>
        <tissue evidence="2">Testes</tissue>
    </source>
</reference>
<proteinExistence type="predicted"/>
<sequence>VNPAEPPLDINDGKWEQKEATLPPQRGGVISSPAEEVISSTDNLIRPDDLPPDLPGNNSIRKSSKAKRVKSYLKKCRDAALGNTSSSHNEDNFQDNTSDFSVEQENHDSSRIRKRQSNSGNRDVSSTSWYVTSDIEPIHDNLVSVVEVCPSYDAPEHENTTVIEVNPDDVQCSSLSTQDGPGDVLDSRNEGGTTIIVLETQTKDHVVNDSDPNDIEHEEVECTLASDVETEVVSVAEDGSNIGLLMEERFSFGDEIVP</sequence>
<evidence type="ECO:0000256" key="1">
    <source>
        <dbReference type="SAM" id="MobiDB-lite"/>
    </source>
</evidence>
<evidence type="ECO:0000313" key="2">
    <source>
        <dbReference type="EMBL" id="KAJ9600447.1"/>
    </source>
</evidence>
<feature type="non-terminal residue" evidence="2">
    <location>
        <position position="258"/>
    </location>
</feature>
<gene>
    <name evidence="2" type="ORF">L9F63_009217</name>
</gene>
<accession>A0AAD8ESU2</accession>
<name>A0AAD8ESU2_DIPPU</name>
<protein>
    <submittedName>
        <fullName evidence="2">Uncharacterized protein</fullName>
    </submittedName>
</protein>
<evidence type="ECO:0000313" key="3">
    <source>
        <dbReference type="Proteomes" id="UP001233999"/>
    </source>
</evidence>
<organism evidence="2 3">
    <name type="scientific">Diploptera punctata</name>
    <name type="common">Pacific beetle cockroach</name>
    <dbReference type="NCBI Taxonomy" id="6984"/>
    <lineage>
        <taxon>Eukaryota</taxon>
        <taxon>Metazoa</taxon>
        <taxon>Ecdysozoa</taxon>
        <taxon>Arthropoda</taxon>
        <taxon>Hexapoda</taxon>
        <taxon>Insecta</taxon>
        <taxon>Pterygota</taxon>
        <taxon>Neoptera</taxon>
        <taxon>Polyneoptera</taxon>
        <taxon>Dictyoptera</taxon>
        <taxon>Blattodea</taxon>
        <taxon>Blaberoidea</taxon>
        <taxon>Blaberidae</taxon>
        <taxon>Diplopterinae</taxon>
        <taxon>Diploptera</taxon>
    </lineage>
</organism>
<dbReference type="AlphaFoldDB" id="A0AAD8ESU2"/>